<name>A0A5J9UM42_9POAL</name>
<dbReference type="Gramene" id="TVU24515">
    <property type="protein sequence ID" value="TVU24515"/>
    <property type="gene ID" value="EJB05_26957"/>
</dbReference>
<dbReference type="Proteomes" id="UP000324897">
    <property type="component" value="Chromosome 2"/>
</dbReference>
<proteinExistence type="predicted"/>
<gene>
    <name evidence="1" type="ORF">EJB05_26957</name>
</gene>
<keyword evidence="2" id="KW-1185">Reference proteome</keyword>
<sequence>MRGQPASQLAAHELRQLISSRQAAVHNAPVTNTAFPHGHKTPEISLLAAFAHETQSRATIIIWRLWLALFYNQLKRQLLQGAGSVAGRTLRQTMTPAWTSFLESARI</sequence>
<evidence type="ECO:0000313" key="2">
    <source>
        <dbReference type="Proteomes" id="UP000324897"/>
    </source>
</evidence>
<accession>A0A5J9UM42</accession>
<evidence type="ECO:0000313" key="1">
    <source>
        <dbReference type="EMBL" id="TVU24515.1"/>
    </source>
</evidence>
<reference evidence="1 2" key="1">
    <citation type="journal article" date="2019" name="Sci. Rep.">
        <title>A high-quality genome of Eragrostis curvula grass provides insights into Poaceae evolution and supports new strategies to enhance forage quality.</title>
        <authorList>
            <person name="Carballo J."/>
            <person name="Santos B.A.C.M."/>
            <person name="Zappacosta D."/>
            <person name="Garbus I."/>
            <person name="Selva J.P."/>
            <person name="Gallo C.A."/>
            <person name="Diaz A."/>
            <person name="Albertini E."/>
            <person name="Caccamo M."/>
            <person name="Echenique V."/>
        </authorList>
    </citation>
    <scope>NUCLEOTIDE SEQUENCE [LARGE SCALE GENOMIC DNA]</scope>
    <source>
        <strain evidence="2">cv. Victoria</strain>
        <tissue evidence="1">Leaf</tissue>
    </source>
</reference>
<dbReference type="AlphaFoldDB" id="A0A5J9UM42"/>
<comment type="caution">
    <text evidence="1">The sequence shown here is derived from an EMBL/GenBank/DDBJ whole genome shotgun (WGS) entry which is preliminary data.</text>
</comment>
<feature type="non-terminal residue" evidence="1">
    <location>
        <position position="1"/>
    </location>
</feature>
<organism evidence="1 2">
    <name type="scientific">Eragrostis curvula</name>
    <name type="common">weeping love grass</name>
    <dbReference type="NCBI Taxonomy" id="38414"/>
    <lineage>
        <taxon>Eukaryota</taxon>
        <taxon>Viridiplantae</taxon>
        <taxon>Streptophyta</taxon>
        <taxon>Embryophyta</taxon>
        <taxon>Tracheophyta</taxon>
        <taxon>Spermatophyta</taxon>
        <taxon>Magnoliopsida</taxon>
        <taxon>Liliopsida</taxon>
        <taxon>Poales</taxon>
        <taxon>Poaceae</taxon>
        <taxon>PACMAD clade</taxon>
        <taxon>Chloridoideae</taxon>
        <taxon>Eragrostideae</taxon>
        <taxon>Eragrostidinae</taxon>
        <taxon>Eragrostis</taxon>
    </lineage>
</organism>
<protein>
    <submittedName>
        <fullName evidence="1">Uncharacterized protein</fullName>
    </submittedName>
</protein>
<dbReference type="EMBL" id="RWGY01000013">
    <property type="protein sequence ID" value="TVU24515.1"/>
    <property type="molecule type" value="Genomic_DNA"/>
</dbReference>